<feature type="compositionally biased region" description="Basic and acidic residues" evidence="13">
    <location>
        <begin position="762"/>
        <end position="777"/>
    </location>
</feature>
<name>A0AAV2ZC40_9STRA</name>
<feature type="region of interest" description="Disordered" evidence="13">
    <location>
        <begin position="453"/>
        <end position="486"/>
    </location>
</feature>
<feature type="compositionally biased region" description="Low complexity" evidence="13">
    <location>
        <begin position="54"/>
        <end position="66"/>
    </location>
</feature>
<dbReference type="GO" id="GO:0007018">
    <property type="term" value="P:microtubule-based movement"/>
    <property type="evidence" value="ECO:0007669"/>
    <property type="project" value="InterPro"/>
</dbReference>
<feature type="compositionally biased region" description="Polar residues" evidence="13">
    <location>
        <begin position="634"/>
        <end position="649"/>
    </location>
</feature>
<dbReference type="Pfam" id="PF00225">
    <property type="entry name" value="Kinesin"/>
    <property type="match status" value="1"/>
</dbReference>
<keyword evidence="5 10" id="KW-0067">ATP-binding</keyword>
<dbReference type="InterPro" id="IPR019821">
    <property type="entry name" value="Kinesin_motor_CS"/>
</dbReference>
<accession>A0AAV2ZC40</accession>
<protein>
    <recommendedName>
        <fullName evidence="11">Kinesin-like protein</fullName>
    </recommendedName>
</protein>
<evidence type="ECO:0000256" key="1">
    <source>
        <dbReference type="ARBA" id="ARBA00004245"/>
    </source>
</evidence>
<evidence type="ECO:0000256" key="10">
    <source>
        <dbReference type="PROSITE-ProRule" id="PRU00283"/>
    </source>
</evidence>
<keyword evidence="6 12" id="KW-0175">Coiled coil</keyword>
<dbReference type="InterPro" id="IPR027640">
    <property type="entry name" value="Kinesin-like_fam"/>
</dbReference>
<dbReference type="InterPro" id="IPR027417">
    <property type="entry name" value="P-loop_NTPase"/>
</dbReference>
<evidence type="ECO:0000256" key="3">
    <source>
        <dbReference type="ARBA" id="ARBA00022701"/>
    </source>
</evidence>
<evidence type="ECO:0000313" key="16">
    <source>
        <dbReference type="Proteomes" id="UP001146120"/>
    </source>
</evidence>
<keyword evidence="7 10" id="KW-0505">Motor protein</keyword>
<evidence type="ECO:0000256" key="12">
    <source>
        <dbReference type="SAM" id="Coils"/>
    </source>
</evidence>
<feature type="compositionally biased region" description="Polar residues" evidence="13">
    <location>
        <begin position="660"/>
        <end position="672"/>
    </location>
</feature>
<gene>
    <name evidence="15" type="ORF">N0F65_002074</name>
</gene>
<dbReference type="Proteomes" id="UP001146120">
    <property type="component" value="Unassembled WGS sequence"/>
</dbReference>
<dbReference type="SMART" id="SM00129">
    <property type="entry name" value="KISc"/>
    <property type="match status" value="1"/>
</dbReference>
<feature type="coiled-coil region" evidence="12">
    <location>
        <begin position="519"/>
        <end position="560"/>
    </location>
</feature>
<evidence type="ECO:0000256" key="13">
    <source>
        <dbReference type="SAM" id="MobiDB-lite"/>
    </source>
</evidence>
<comment type="similarity">
    <text evidence="9">Belongs to the TRAFAC class myosin-kinesin ATPase superfamily. Kinesin family. KIN-5/BimC subfamily.</text>
</comment>
<comment type="caution">
    <text evidence="15">The sequence shown here is derived from an EMBL/GenBank/DDBJ whole genome shotgun (WGS) entry which is preliminary data.</text>
</comment>
<evidence type="ECO:0000256" key="11">
    <source>
        <dbReference type="RuleBase" id="RU000394"/>
    </source>
</evidence>
<dbReference type="PRINTS" id="PR00380">
    <property type="entry name" value="KINESINHEAVY"/>
</dbReference>
<dbReference type="GO" id="GO:0003777">
    <property type="term" value="F:microtubule motor activity"/>
    <property type="evidence" value="ECO:0007669"/>
    <property type="project" value="InterPro"/>
</dbReference>
<dbReference type="InterPro" id="IPR001752">
    <property type="entry name" value="Kinesin_motor_dom"/>
</dbReference>
<dbReference type="AlphaFoldDB" id="A0AAV2ZC40"/>
<feature type="region of interest" description="Disordered" evidence="13">
    <location>
        <begin position="602"/>
        <end position="723"/>
    </location>
</feature>
<evidence type="ECO:0000256" key="7">
    <source>
        <dbReference type="ARBA" id="ARBA00023175"/>
    </source>
</evidence>
<keyword evidence="4 10" id="KW-0547">Nucleotide-binding</keyword>
<evidence type="ECO:0000259" key="14">
    <source>
        <dbReference type="PROSITE" id="PS50067"/>
    </source>
</evidence>
<reference evidence="15" key="2">
    <citation type="journal article" date="2023" name="Microbiol Resour">
        <title>Decontamination and Annotation of the Draft Genome Sequence of the Oomycete Lagenidium giganteum ARSEF 373.</title>
        <authorList>
            <person name="Morgan W.R."/>
            <person name="Tartar A."/>
        </authorList>
    </citation>
    <scope>NUCLEOTIDE SEQUENCE</scope>
    <source>
        <strain evidence="15">ARSEF 373</strain>
    </source>
</reference>
<keyword evidence="16" id="KW-1185">Reference proteome</keyword>
<keyword evidence="8" id="KW-0206">Cytoskeleton</keyword>
<keyword evidence="3 11" id="KW-0493">Microtubule</keyword>
<dbReference type="PROSITE" id="PS50067">
    <property type="entry name" value="KINESIN_MOTOR_2"/>
    <property type="match status" value="1"/>
</dbReference>
<dbReference type="SUPFAM" id="SSF52540">
    <property type="entry name" value="P-loop containing nucleoside triphosphate hydrolases"/>
    <property type="match status" value="1"/>
</dbReference>
<feature type="domain" description="Kinesin motor" evidence="14">
    <location>
        <begin position="10"/>
        <end position="377"/>
    </location>
</feature>
<reference evidence="15" key="1">
    <citation type="submission" date="2022-11" db="EMBL/GenBank/DDBJ databases">
        <authorList>
            <person name="Morgan W.R."/>
            <person name="Tartar A."/>
        </authorList>
    </citation>
    <scope>NUCLEOTIDE SEQUENCE</scope>
    <source>
        <strain evidence="15">ARSEF 373</strain>
    </source>
</reference>
<comment type="subcellular location">
    <subcellularLocation>
        <location evidence="1">Cytoplasm</location>
        <location evidence="1">Cytoskeleton</location>
    </subcellularLocation>
</comment>
<evidence type="ECO:0000256" key="4">
    <source>
        <dbReference type="ARBA" id="ARBA00022741"/>
    </source>
</evidence>
<dbReference type="EMBL" id="DAKRPA010000009">
    <property type="protein sequence ID" value="DBA04312.1"/>
    <property type="molecule type" value="Genomic_DNA"/>
</dbReference>
<dbReference type="PANTHER" id="PTHR47968:SF36">
    <property type="entry name" value="KINESIN HEAVY CHAIN ISOFORM X1"/>
    <property type="match status" value="1"/>
</dbReference>
<feature type="compositionally biased region" description="Basic and acidic residues" evidence="13">
    <location>
        <begin position="697"/>
        <end position="713"/>
    </location>
</feature>
<evidence type="ECO:0000256" key="2">
    <source>
        <dbReference type="ARBA" id="ARBA00022490"/>
    </source>
</evidence>
<dbReference type="GO" id="GO:0007010">
    <property type="term" value="P:cytoskeleton organization"/>
    <property type="evidence" value="ECO:0007669"/>
    <property type="project" value="UniProtKB-ARBA"/>
</dbReference>
<dbReference type="InterPro" id="IPR036961">
    <property type="entry name" value="Kinesin_motor_dom_sf"/>
</dbReference>
<evidence type="ECO:0000256" key="6">
    <source>
        <dbReference type="ARBA" id="ARBA00023054"/>
    </source>
</evidence>
<feature type="binding site" evidence="10">
    <location>
        <begin position="111"/>
        <end position="118"/>
    </location>
    <ligand>
        <name>ATP</name>
        <dbReference type="ChEBI" id="CHEBI:30616"/>
    </ligand>
</feature>
<feature type="compositionally biased region" description="Acidic residues" evidence="13">
    <location>
        <begin position="465"/>
        <end position="478"/>
    </location>
</feature>
<feature type="region of interest" description="Disordered" evidence="13">
    <location>
        <begin position="751"/>
        <end position="785"/>
    </location>
</feature>
<dbReference type="PROSITE" id="PS00411">
    <property type="entry name" value="KINESIN_MOTOR_1"/>
    <property type="match status" value="1"/>
</dbReference>
<dbReference type="GO" id="GO:0008017">
    <property type="term" value="F:microtubule binding"/>
    <property type="evidence" value="ECO:0007669"/>
    <property type="project" value="InterPro"/>
</dbReference>
<proteinExistence type="inferred from homology"/>
<sequence>MAERVRSVERVRVLVRVRPENERERESKAPNVIEVDSDAHQVLVHARASSDPNQSQGQAQSQGQSQGYGEVRFTFDRVLAPSSTQLDVFDELRDSVQQVAQGFNCTVFAYGQTGTGKTHTMMGKGVETRLDDAVTASTGPPDEWGVMPRAFACLFDELAAISAHGAAAIVHCSYMQIYNNEVYDLLQENRARMKEPLAVRELIKGNDRQIYVSGVSEFRVASVADTVKLLRLGNNNRAIRATAFNERSSRSHALLQLNVEVESRGAERATIIRRAKLNLVDLAGSEKWAPDVVRGAARCKELTAINQSLSALGNVIAALANPKRSHVPYRDSRLTRLLQDSLGGNTRTVVIATVSPVATARDETLSTLQFADRAKCVAVRVKVNEVVDDAVLLAQAQREIARLKLELQQQRQGATSADATAAMTKAMTALEHENAVLRAENARLLERLEKMEKMQNQRRSKEMSLEQDEARDDDETSPEQDVPTHVPSAPVMAKLRLDLVPGHHDHSASKRQSAQAFERQQLENLEQQQEAELEHILTARRELERELDRINLNSARGESADSVNVASTDDDADACPMCGRIIDHHTDEELDECIEREAEQLALSNNAPGKPKEVATTSEAPAKPVVHQERSSDNNRAFQRVNQGPSGTASRPPPQALQRALTSGGNSNSNPYAQDLERRFISNEMPTKATSFRSRRTLREPERTELKSSDGHSHGRAPPKQREVDAAMSALGAVVRQGPKSLKLLKQLQTSSPYNLKSRRHSLPDKPRGNGRVEHEATAGGSSGAKLESNPNAIVNTVHDIGLRLMIYKFRYDCWYPCTIVGFDSKRRLHCCQYEYGDKQWQDLGERKVQVLGRGDNDT</sequence>
<dbReference type="Gene3D" id="3.40.850.10">
    <property type="entry name" value="Kinesin motor domain"/>
    <property type="match status" value="1"/>
</dbReference>
<evidence type="ECO:0000256" key="9">
    <source>
        <dbReference type="ARBA" id="ARBA00034704"/>
    </source>
</evidence>
<dbReference type="GO" id="GO:0005524">
    <property type="term" value="F:ATP binding"/>
    <property type="evidence" value="ECO:0007669"/>
    <property type="project" value="UniProtKB-UniRule"/>
</dbReference>
<organism evidence="15 16">
    <name type="scientific">Lagenidium giganteum</name>
    <dbReference type="NCBI Taxonomy" id="4803"/>
    <lineage>
        <taxon>Eukaryota</taxon>
        <taxon>Sar</taxon>
        <taxon>Stramenopiles</taxon>
        <taxon>Oomycota</taxon>
        <taxon>Peronosporomycetes</taxon>
        <taxon>Pythiales</taxon>
        <taxon>Pythiaceae</taxon>
    </lineage>
</organism>
<feature type="compositionally biased region" description="Basic and acidic residues" evidence="13">
    <location>
        <begin position="453"/>
        <end position="464"/>
    </location>
</feature>
<evidence type="ECO:0000256" key="8">
    <source>
        <dbReference type="ARBA" id="ARBA00023212"/>
    </source>
</evidence>
<dbReference type="FunFam" id="3.40.850.10:FF:000019">
    <property type="entry name" value="Kinesin-like protein KIN-5D"/>
    <property type="match status" value="1"/>
</dbReference>
<dbReference type="GO" id="GO:0005874">
    <property type="term" value="C:microtubule"/>
    <property type="evidence" value="ECO:0007669"/>
    <property type="project" value="UniProtKB-KW"/>
</dbReference>
<evidence type="ECO:0000256" key="5">
    <source>
        <dbReference type="ARBA" id="ARBA00022840"/>
    </source>
</evidence>
<evidence type="ECO:0000313" key="15">
    <source>
        <dbReference type="EMBL" id="DBA04312.1"/>
    </source>
</evidence>
<feature type="region of interest" description="Disordered" evidence="13">
    <location>
        <begin position="47"/>
        <end position="66"/>
    </location>
</feature>
<keyword evidence="2" id="KW-0963">Cytoplasm</keyword>
<dbReference type="CDD" id="cd00106">
    <property type="entry name" value="KISc"/>
    <property type="match status" value="1"/>
</dbReference>
<dbReference type="PANTHER" id="PTHR47968">
    <property type="entry name" value="CENTROMERE PROTEIN E"/>
    <property type="match status" value="1"/>
</dbReference>